<dbReference type="InterPro" id="IPR038511">
    <property type="entry name" value="TAP42/TAP46-like_sf"/>
</dbReference>
<dbReference type="GO" id="GO:0005829">
    <property type="term" value="C:cytosol"/>
    <property type="evidence" value="ECO:0007669"/>
    <property type="project" value="EnsemblFungi"/>
</dbReference>
<name>A0A0C7MVE8_9SACH</name>
<feature type="region of interest" description="Disordered" evidence="1">
    <location>
        <begin position="319"/>
        <end position="364"/>
    </location>
</feature>
<dbReference type="AlphaFoldDB" id="A0A0C7MVE8"/>
<dbReference type="Pfam" id="PF04177">
    <property type="entry name" value="TAP42"/>
    <property type="match status" value="1"/>
</dbReference>
<feature type="compositionally biased region" description="Basic and acidic residues" evidence="1">
    <location>
        <begin position="342"/>
        <end position="354"/>
    </location>
</feature>
<dbReference type="GeneID" id="34687453"/>
<dbReference type="GO" id="GO:0000159">
    <property type="term" value="C:protein phosphatase type 2A complex"/>
    <property type="evidence" value="ECO:0007669"/>
    <property type="project" value="EnsemblFungi"/>
</dbReference>
<proteinExistence type="predicted"/>
<dbReference type="OrthoDB" id="10261753at2759"/>
<dbReference type="GO" id="GO:0035303">
    <property type="term" value="P:regulation of dephosphorylation"/>
    <property type="evidence" value="ECO:0007669"/>
    <property type="project" value="TreeGrafter"/>
</dbReference>
<accession>A0A0C7MVE8</accession>
<evidence type="ECO:0000313" key="3">
    <source>
        <dbReference type="Proteomes" id="UP000054304"/>
    </source>
</evidence>
<dbReference type="GO" id="GO:1903432">
    <property type="term" value="P:regulation of TORC1 signaling"/>
    <property type="evidence" value="ECO:0007669"/>
    <property type="project" value="EnsemblFungi"/>
</dbReference>
<dbReference type="GO" id="GO:0051721">
    <property type="term" value="F:protein phosphatase 2A binding"/>
    <property type="evidence" value="ECO:0007669"/>
    <property type="project" value="TreeGrafter"/>
</dbReference>
<dbReference type="HOGENOM" id="CLU_041824_2_2_1"/>
<keyword evidence="3" id="KW-1185">Reference proteome</keyword>
<evidence type="ECO:0000313" key="2">
    <source>
        <dbReference type="EMBL" id="CEP63931.1"/>
    </source>
</evidence>
<organism evidence="2 3">
    <name type="scientific">Lachancea lanzarotensis</name>
    <dbReference type="NCBI Taxonomy" id="1245769"/>
    <lineage>
        <taxon>Eukaryota</taxon>
        <taxon>Fungi</taxon>
        <taxon>Dikarya</taxon>
        <taxon>Ascomycota</taxon>
        <taxon>Saccharomycotina</taxon>
        <taxon>Saccharomycetes</taxon>
        <taxon>Saccharomycetales</taxon>
        <taxon>Saccharomycetaceae</taxon>
        <taxon>Lachancea</taxon>
    </lineage>
</organism>
<evidence type="ECO:0000256" key="1">
    <source>
        <dbReference type="SAM" id="MobiDB-lite"/>
    </source>
</evidence>
<dbReference type="STRING" id="1245769.A0A0C7MVE8"/>
<dbReference type="PANTHER" id="PTHR10933">
    <property type="entry name" value="IMMUNOGLOBULIN-BINDING PROTEIN 1"/>
    <property type="match status" value="1"/>
</dbReference>
<dbReference type="GO" id="GO:0045943">
    <property type="term" value="P:positive regulation of transcription by RNA polymerase I"/>
    <property type="evidence" value="ECO:0007669"/>
    <property type="project" value="EnsemblFungi"/>
</dbReference>
<dbReference type="Proteomes" id="UP000054304">
    <property type="component" value="Unassembled WGS sequence"/>
</dbReference>
<dbReference type="InterPro" id="IPR007304">
    <property type="entry name" value="TAP46-like"/>
</dbReference>
<protein>
    <submittedName>
        <fullName evidence="2">LALA0S09e05710g1_1</fullName>
    </submittedName>
</protein>
<reference evidence="2 3" key="1">
    <citation type="submission" date="2014-12" db="EMBL/GenBank/DDBJ databases">
        <authorList>
            <person name="Neuveglise Cecile"/>
        </authorList>
    </citation>
    <scope>NUCLEOTIDE SEQUENCE [LARGE SCALE GENOMIC DNA]</scope>
    <source>
        <strain evidence="2 3">CBS 12615</strain>
    </source>
</reference>
<gene>
    <name evidence="2" type="ORF">LALA0_S09e05710g</name>
</gene>
<dbReference type="EMBL" id="LN736368">
    <property type="protein sequence ID" value="CEP63931.1"/>
    <property type="molecule type" value="Genomic_DNA"/>
</dbReference>
<sequence>MSSVKDQFQQLVNQAETQITSSGLRQDSKDFQELLTSNIAQFLELKNLVYSKLALFSDNEGLEDLSTSSMPLLALDYHLAWLLSRKQAVQLDDVKDRSRIRLKFLRKSVQLYMQLLISLQNYGLVSSELSKKLDSMDDPYDPKLEDLYPQPSDAKDLSSAQLKRQQKIEALQYDKELEAKLNVLEMRRSKETLETDDELVRELQKTKLQQIASKAIHETEQILFEIELLFNLVAGPPLPPANKAVESASEKTGPLQYTEKLETLNVPLISKAGKVLRNFTLVDQKSQLNKKVFGFGQYGPTMSVEEFLEQEFESGRVLQGGEEHAAEQDEDNQDWQDAQTYKARDWDEFKESHAKGSGNTMNRG</sequence>
<dbReference type="PANTHER" id="PTHR10933:SF9">
    <property type="entry name" value="IMMUNOGLOBULIN-BINDING PROTEIN 1"/>
    <property type="match status" value="1"/>
</dbReference>
<dbReference type="Gene3D" id="1.25.40.540">
    <property type="entry name" value="TAP42-like family"/>
    <property type="match status" value="1"/>
</dbReference>
<dbReference type="RefSeq" id="XP_022630143.1">
    <property type="nucleotide sequence ID" value="XM_022770843.1"/>
</dbReference>